<dbReference type="InterPro" id="IPR028975">
    <property type="entry name" value="DDRA_swiveling_dom_sf"/>
</dbReference>
<keyword evidence="4" id="KW-1185">Reference proteome</keyword>
<dbReference type="InterPro" id="IPR009191">
    <property type="entry name" value="DDRA"/>
</dbReference>
<dbReference type="Gene3D" id="3.50.30.70">
    <property type="entry name" value="Swiveling domain of dehydratase reactivase alpha subunit"/>
    <property type="match status" value="1"/>
</dbReference>
<name>A0A926IDA5_9FIRM</name>
<proteinExistence type="predicted"/>
<dbReference type="InterPro" id="IPR040916">
    <property type="entry name" value="DDR_swiveling"/>
</dbReference>
<reference evidence="3" key="1">
    <citation type="submission" date="2020-08" db="EMBL/GenBank/DDBJ databases">
        <title>Genome public.</title>
        <authorList>
            <person name="Liu C."/>
            <person name="Sun Q."/>
        </authorList>
    </citation>
    <scope>NUCLEOTIDE SEQUENCE</scope>
    <source>
        <strain evidence="3">NSJ-12</strain>
    </source>
</reference>
<dbReference type="InterPro" id="IPR030994">
    <property type="entry name" value="DDR_dom"/>
</dbReference>
<feature type="domain" description="DD-reactivating factor swiveling" evidence="2">
    <location>
        <begin position="92"/>
        <end position="250"/>
    </location>
</feature>
<dbReference type="AlphaFoldDB" id="A0A926IDA5"/>
<accession>A0A926IDA5</accession>
<comment type="caution">
    <text evidence="3">The sequence shown here is derived from an EMBL/GenBank/DDBJ whole genome shotgun (WGS) entry which is preliminary data.</text>
</comment>
<organism evidence="3 4">
    <name type="scientific">Zhenhengia yiwuensis</name>
    <dbReference type="NCBI Taxonomy" id="2763666"/>
    <lineage>
        <taxon>Bacteria</taxon>
        <taxon>Bacillati</taxon>
        <taxon>Bacillota</taxon>
        <taxon>Clostridia</taxon>
        <taxon>Lachnospirales</taxon>
        <taxon>Lachnospiraceae</taxon>
        <taxon>Zhenhengia</taxon>
    </lineage>
</organism>
<dbReference type="NCBIfam" id="TIGR04491">
    <property type="entry name" value="reactive_PduG"/>
    <property type="match status" value="1"/>
</dbReference>
<dbReference type="Gene3D" id="2.40.50.140">
    <property type="entry name" value="Nucleic acid-binding proteins"/>
    <property type="match status" value="1"/>
</dbReference>
<evidence type="ECO:0000313" key="4">
    <source>
        <dbReference type="Proteomes" id="UP000655830"/>
    </source>
</evidence>
<evidence type="ECO:0000259" key="1">
    <source>
        <dbReference type="Pfam" id="PF08841"/>
    </source>
</evidence>
<sequence length="601" mass="64850">MRVAGVDIGNSTTEVCIATLGLKEELVFESSALVPTTGMKGTLHNIRGIKEVLQEALRKINKNVKDVDLILLNEAAPVIGDMAMETITQTIITESTMIGHNPNTPSGEGLGKGKTVLLEELQDTYEDEDYIVIIGSHIGYQEAAKLINASRHSIKGAIVQKDEAVLIYNRLKYPIPIIDEVKFIHKIPLGNTCVIEVASEGGTIQTLSNPYGIANLFNLTPEETRRIIPIAKSLIGTRSAVVIRSPKGQVEEKEIPAGTLTIYFVDGTKRMVDVDRGSEEMMHAIDSDQEILDMAGTKESNIGHMIEHMKEEIGKLSKSANVHIQDALAVDVLVPMSVEGALAGEISMERAVALAAMVKSKGLPMQELAKTLEDDIGVTTQVAGVEGVMASLGALTTKGTTFPLVILDLGGGSTDAAILEETGEVKVTHLGGAGNFITMLINTELGLENLSVAEDIKRYPLAKVESLFHIRLETGEVKFFGQPLSPKIFGKVVICKEKDFIPIETKHSLEKIVTIRKEAKRKVFIQNALRALKSVAKGNDLTQIPNVVLVGGSAMDFEIPQMLLEYLTPYGIVVGKGEIRGVEGPRNAVATGLVLSKVKVL</sequence>
<dbReference type="InterPro" id="IPR012340">
    <property type="entry name" value="NA-bd_OB-fold"/>
</dbReference>
<dbReference type="EMBL" id="JACRSY010000011">
    <property type="protein sequence ID" value="MBC8579547.1"/>
    <property type="molecule type" value="Genomic_DNA"/>
</dbReference>
<dbReference type="InterPro" id="IPR043129">
    <property type="entry name" value="ATPase_NBD"/>
</dbReference>
<dbReference type="SUPFAM" id="SSF53067">
    <property type="entry name" value="Actin-like ATPase domain"/>
    <property type="match status" value="2"/>
</dbReference>
<dbReference type="Gene3D" id="3.90.470.30">
    <property type="match status" value="1"/>
</dbReference>
<evidence type="ECO:0000259" key="2">
    <source>
        <dbReference type="Pfam" id="PF18427"/>
    </source>
</evidence>
<feature type="domain" description="Diol dehydratase reactivase ATPase-like" evidence="1">
    <location>
        <begin position="272"/>
        <end position="596"/>
    </location>
</feature>
<gene>
    <name evidence="3" type="ORF">H8718_08390</name>
</gene>
<dbReference type="Gene3D" id="3.30.420.40">
    <property type="match status" value="2"/>
</dbReference>
<protein>
    <submittedName>
        <fullName evidence="3">Diol dehydratase reactivase subunit alpha</fullName>
    </submittedName>
</protein>
<evidence type="ECO:0000313" key="3">
    <source>
        <dbReference type="EMBL" id="MBC8579547.1"/>
    </source>
</evidence>
<dbReference type="Proteomes" id="UP000655830">
    <property type="component" value="Unassembled WGS sequence"/>
</dbReference>
<dbReference type="Pfam" id="PF18427">
    <property type="entry name" value="DDR_swiveling"/>
    <property type="match status" value="1"/>
</dbReference>
<dbReference type="SUPFAM" id="SSF82317">
    <property type="entry name" value="Swiveling domain of dehydratase reactivase alpha subunit"/>
    <property type="match status" value="1"/>
</dbReference>
<dbReference type="Pfam" id="PF08841">
    <property type="entry name" value="DDR"/>
    <property type="match status" value="1"/>
</dbReference>
<dbReference type="RefSeq" id="WP_249332560.1">
    <property type="nucleotide sequence ID" value="NZ_JACRSY010000011.1"/>
</dbReference>